<dbReference type="Proteomes" id="UP000037043">
    <property type="component" value="Unassembled WGS sequence"/>
</dbReference>
<accession>A0A0L6Z972</accession>
<dbReference type="PATRIC" id="fig|1121318.3.peg.2451"/>
<dbReference type="GO" id="GO:0004803">
    <property type="term" value="F:transposase activity"/>
    <property type="evidence" value="ECO:0007669"/>
    <property type="project" value="InterPro"/>
</dbReference>
<keyword evidence="3" id="KW-1185">Reference proteome</keyword>
<evidence type="ECO:0000313" key="3">
    <source>
        <dbReference type="Proteomes" id="UP000037043"/>
    </source>
</evidence>
<dbReference type="GO" id="GO:0003677">
    <property type="term" value="F:DNA binding"/>
    <property type="evidence" value="ECO:0007669"/>
    <property type="project" value="InterPro"/>
</dbReference>
<dbReference type="AlphaFoldDB" id="A0A0L6Z972"/>
<dbReference type="STRING" id="36844.SAMN04488501_106194"/>
<reference evidence="3" key="1">
    <citation type="submission" date="2015-08" db="EMBL/GenBank/DDBJ databases">
        <title>Genome sequence of the strict anaerobe Clostridium homopropionicum LuHBu1 (DSM 5847T).</title>
        <authorList>
            <person name="Poehlein A."/>
            <person name="Beck M."/>
            <person name="Schiel-Bengelsdorf B."/>
            <person name="Bengelsdorf F.R."/>
            <person name="Daniel R."/>
            <person name="Duerre P."/>
        </authorList>
    </citation>
    <scope>NUCLEOTIDE SEQUENCE [LARGE SCALE GENOMIC DNA]</scope>
    <source>
        <strain evidence="3">DSM 5847</strain>
    </source>
</reference>
<sequence>MFCYLTQKAQKKFGAVKLKKELPPLKIIDSTVILLELKVAPHLKMDSERSGIKISTLYNGKYPEKINIVKGNVNDRKCIDSMFEDKSSIYIFDRGYYSYKLYDKLTKDRIKFITRGVTNAVIMEERVINAYPQKDIYFITNIFDLSTEDIINIYKKRWEIELFFKWIKENLRIKRFIGYNENAIKIQIFAALISYLLIYINGKMLNVKFSMLTLTRIIRSNLLEFFSEDFKEVIRAG</sequence>
<dbReference type="Pfam" id="PF01609">
    <property type="entry name" value="DDE_Tnp_1"/>
    <property type="match status" value="1"/>
</dbReference>
<dbReference type="PANTHER" id="PTHR33258:SF1">
    <property type="entry name" value="TRANSPOSASE INSL FOR INSERTION SEQUENCE ELEMENT IS186A-RELATED"/>
    <property type="match status" value="1"/>
</dbReference>
<proteinExistence type="predicted"/>
<evidence type="ECO:0000259" key="1">
    <source>
        <dbReference type="Pfam" id="PF01609"/>
    </source>
</evidence>
<protein>
    <submittedName>
        <fullName evidence="2">Transposase DDE domain protein</fullName>
    </submittedName>
</protein>
<feature type="domain" description="Transposase IS4-like" evidence="1">
    <location>
        <begin position="25"/>
        <end position="197"/>
    </location>
</feature>
<dbReference type="InterPro" id="IPR002559">
    <property type="entry name" value="Transposase_11"/>
</dbReference>
<dbReference type="EMBL" id="LHUR01000027">
    <property type="protein sequence ID" value="KOA19328.1"/>
    <property type="molecule type" value="Genomic_DNA"/>
</dbReference>
<organism evidence="2 3">
    <name type="scientific">Clostridium homopropionicum DSM 5847</name>
    <dbReference type="NCBI Taxonomy" id="1121318"/>
    <lineage>
        <taxon>Bacteria</taxon>
        <taxon>Bacillati</taxon>
        <taxon>Bacillota</taxon>
        <taxon>Clostridia</taxon>
        <taxon>Eubacteriales</taxon>
        <taxon>Clostridiaceae</taxon>
        <taxon>Clostridium</taxon>
    </lineage>
</organism>
<dbReference type="PANTHER" id="PTHR33258">
    <property type="entry name" value="TRANSPOSASE INSL FOR INSERTION SEQUENCE ELEMENT IS186A-RELATED"/>
    <property type="match status" value="1"/>
</dbReference>
<name>A0A0L6Z972_9CLOT</name>
<dbReference type="GO" id="GO:0006313">
    <property type="term" value="P:DNA transposition"/>
    <property type="evidence" value="ECO:0007669"/>
    <property type="project" value="InterPro"/>
</dbReference>
<dbReference type="InterPro" id="IPR012337">
    <property type="entry name" value="RNaseH-like_sf"/>
</dbReference>
<gene>
    <name evidence="2" type="ORF">CLHOM_24340</name>
</gene>
<comment type="caution">
    <text evidence="2">The sequence shown here is derived from an EMBL/GenBank/DDBJ whole genome shotgun (WGS) entry which is preliminary data.</text>
</comment>
<dbReference type="RefSeq" id="WP_052221934.1">
    <property type="nucleotide sequence ID" value="NZ_LHUR01000027.1"/>
</dbReference>
<dbReference type="SUPFAM" id="SSF53098">
    <property type="entry name" value="Ribonuclease H-like"/>
    <property type="match status" value="1"/>
</dbReference>
<evidence type="ECO:0000313" key="2">
    <source>
        <dbReference type="EMBL" id="KOA19328.1"/>
    </source>
</evidence>